<keyword evidence="2" id="KW-0378">Hydrolase</keyword>
<dbReference type="Proteomes" id="UP001595904">
    <property type="component" value="Unassembled WGS sequence"/>
</dbReference>
<dbReference type="InterPro" id="IPR050583">
    <property type="entry name" value="Mycobacterial_A85_antigen"/>
</dbReference>
<dbReference type="Pfam" id="PF00756">
    <property type="entry name" value="Esterase"/>
    <property type="match status" value="1"/>
</dbReference>
<evidence type="ECO:0000313" key="2">
    <source>
        <dbReference type="EMBL" id="MFC4307780.1"/>
    </source>
</evidence>
<gene>
    <name evidence="2" type="ORF">ACFPN2_01690</name>
</gene>
<sequence>MIRRKSFAALLFALLCAPLVATADDAVVSKPIEIGIETTIWSETLGENRPVRIYTPPSQERRAPAAVLYLLDGAQNFVHTAAAVDFLIGTGRIPEMIVVGIPNLDRGKDLTPNGGGDRFLTFLTTELAPWVERRYRTAPFRIIAGHSRGGLFTLHTLLNHPEAFNGYIAMSPALWWNNQAILGDLEAKLKRLPPRRFLSITDGDEAEQLTNAVAKTVAVFERAAPKNLEWRYVRLKNEEHMSTPHRSIYDGLEYMFSGMQVPRDLLRAQGLKGIEQQYAALPARYGFDIPLPLGMVDWCGYYLMQQGKPEMAVEVFQRNVELNPLSVRAYGSLATALTGAGRQKEALEALNKAYQLAEAP</sequence>
<feature type="signal peptide" evidence="1">
    <location>
        <begin position="1"/>
        <end position="23"/>
    </location>
</feature>
<reference evidence="3" key="1">
    <citation type="journal article" date="2019" name="Int. J. Syst. Evol. Microbiol.">
        <title>The Global Catalogue of Microorganisms (GCM) 10K type strain sequencing project: providing services to taxonomists for standard genome sequencing and annotation.</title>
        <authorList>
            <consortium name="The Broad Institute Genomics Platform"/>
            <consortium name="The Broad Institute Genome Sequencing Center for Infectious Disease"/>
            <person name="Wu L."/>
            <person name="Ma J."/>
        </authorList>
    </citation>
    <scope>NUCLEOTIDE SEQUENCE [LARGE SCALE GENOMIC DNA]</scope>
    <source>
        <strain evidence="3">CGMCC 1.10759</strain>
    </source>
</reference>
<name>A0ABV8SKC1_9GAMM</name>
<proteinExistence type="predicted"/>
<evidence type="ECO:0000313" key="3">
    <source>
        <dbReference type="Proteomes" id="UP001595904"/>
    </source>
</evidence>
<keyword evidence="3" id="KW-1185">Reference proteome</keyword>
<dbReference type="SUPFAM" id="SSF53474">
    <property type="entry name" value="alpha/beta-Hydrolases"/>
    <property type="match status" value="1"/>
</dbReference>
<dbReference type="PANTHER" id="PTHR48098">
    <property type="entry name" value="ENTEROCHELIN ESTERASE-RELATED"/>
    <property type="match status" value="1"/>
</dbReference>
<comment type="caution">
    <text evidence="2">The sequence shown here is derived from an EMBL/GenBank/DDBJ whole genome shotgun (WGS) entry which is preliminary data.</text>
</comment>
<dbReference type="InterPro" id="IPR000801">
    <property type="entry name" value="Esterase-like"/>
</dbReference>
<evidence type="ECO:0000256" key="1">
    <source>
        <dbReference type="SAM" id="SignalP"/>
    </source>
</evidence>
<dbReference type="InterPro" id="IPR011990">
    <property type="entry name" value="TPR-like_helical_dom_sf"/>
</dbReference>
<dbReference type="EMBL" id="JBHSDU010000001">
    <property type="protein sequence ID" value="MFC4307780.1"/>
    <property type="molecule type" value="Genomic_DNA"/>
</dbReference>
<keyword evidence="1" id="KW-0732">Signal</keyword>
<dbReference type="InterPro" id="IPR029058">
    <property type="entry name" value="AB_hydrolase_fold"/>
</dbReference>
<dbReference type="GO" id="GO:0016787">
    <property type="term" value="F:hydrolase activity"/>
    <property type="evidence" value="ECO:0007669"/>
    <property type="project" value="UniProtKB-KW"/>
</dbReference>
<feature type="chain" id="PRO_5046163334" evidence="1">
    <location>
        <begin position="24"/>
        <end position="360"/>
    </location>
</feature>
<organism evidence="2 3">
    <name type="scientific">Steroidobacter flavus</name>
    <dbReference type="NCBI Taxonomy" id="1842136"/>
    <lineage>
        <taxon>Bacteria</taxon>
        <taxon>Pseudomonadati</taxon>
        <taxon>Pseudomonadota</taxon>
        <taxon>Gammaproteobacteria</taxon>
        <taxon>Steroidobacterales</taxon>
        <taxon>Steroidobacteraceae</taxon>
        <taxon>Steroidobacter</taxon>
    </lineage>
</organism>
<dbReference type="SUPFAM" id="SSF48452">
    <property type="entry name" value="TPR-like"/>
    <property type="match status" value="1"/>
</dbReference>
<accession>A0ABV8SKC1</accession>
<dbReference type="PANTHER" id="PTHR48098:SF6">
    <property type="entry name" value="FERRI-BACILLIBACTIN ESTERASE BESA"/>
    <property type="match status" value="1"/>
</dbReference>
<dbReference type="Gene3D" id="3.40.50.1820">
    <property type="entry name" value="alpha/beta hydrolase"/>
    <property type="match status" value="1"/>
</dbReference>
<dbReference type="RefSeq" id="WP_380594334.1">
    <property type="nucleotide sequence ID" value="NZ_JBHSDU010000001.1"/>
</dbReference>
<protein>
    <submittedName>
        <fullName evidence="2">Alpha/beta hydrolase-fold protein</fullName>
    </submittedName>
</protein>
<dbReference type="Gene3D" id="1.25.40.10">
    <property type="entry name" value="Tetratricopeptide repeat domain"/>
    <property type="match status" value="1"/>
</dbReference>